<evidence type="ECO:0000256" key="1">
    <source>
        <dbReference type="ARBA" id="ARBA00004370"/>
    </source>
</evidence>
<comment type="subcellular location">
    <subcellularLocation>
        <location evidence="1">Membrane</location>
    </subcellularLocation>
</comment>
<protein>
    <submittedName>
        <fullName evidence="8">Fatty acid hydroxylase domain-containing protein</fullName>
    </submittedName>
</protein>
<dbReference type="GO" id="GO:0016491">
    <property type="term" value="F:oxidoreductase activity"/>
    <property type="evidence" value="ECO:0007669"/>
    <property type="project" value="InterPro"/>
</dbReference>
<dbReference type="GO" id="GO:0005506">
    <property type="term" value="F:iron ion binding"/>
    <property type="evidence" value="ECO:0007669"/>
    <property type="project" value="InterPro"/>
</dbReference>
<keyword evidence="9" id="KW-1185">Reference proteome</keyword>
<dbReference type="Pfam" id="PF04116">
    <property type="entry name" value="FA_hydroxylase"/>
    <property type="match status" value="1"/>
</dbReference>
<evidence type="ECO:0000256" key="4">
    <source>
        <dbReference type="ARBA" id="ARBA00022989"/>
    </source>
</evidence>
<accession>A0A699YVW6</accession>
<dbReference type="Proteomes" id="UP000485058">
    <property type="component" value="Unassembled WGS sequence"/>
</dbReference>
<evidence type="ECO:0000313" key="8">
    <source>
        <dbReference type="EMBL" id="GFH07182.1"/>
    </source>
</evidence>
<gene>
    <name evidence="8" type="ORF">HaLaN_01945</name>
</gene>
<dbReference type="PANTHER" id="PTHR11863">
    <property type="entry name" value="STEROL DESATURASE"/>
    <property type="match status" value="1"/>
</dbReference>
<reference evidence="8 9" key="1">
    <citation type="submission" date="2020-02" db="EMBL/GenBank/DDBJ databases">
        <title>Draft genome sequence of Haematococcus lacustris strain NIES-144.</title>
        <authorList>
            <person name="Morimoto D."/>
            <person name="Nakagawa S."/>
            <person name="Yoshida T."/>
            <person name="Sawayama S."/>
        </authorList>
    </citation>
    <scope>NUCLEOTIDE SEQUENCE [LARGE SCALE GENOMIC DNA]</scope>
    <source>
        <strain evidence="8 9">NIES-144</strain>
    </source>
</reference>
<evidence type="ECO:0000313" key="9">
    <source>
        <dbReference type="Proteomes" id="UP000485058"/>
    </source>
</evidence>
<keyword evidence="4 6" id="KW-1133">Transmembrane helix</keyword>
<evidence type="ECO:0000256" key="2">
    <source>
        <dbReference type="ARBA" id="ARBA00009324"/>
    </source>
</evidence>
<dbReference type="EMBL" id="BLLF01000079">
    <property type="protein sequence ID" value="GFH07182.1"/>
    <property type="molecule type" value="Genomic_DNA"/>
</dbReference>
<dbReference type="GO" id="GO:0016020">
    <property type="term" value="C:membrane"/>
    <property type="evidence" value="ECO:0007669"/>
    <property type="project" value="UniProtKB-SubCell"/>
</dbReference>
<feature type="transmembrane region" description="Helical" evidence="6">
    <location>
        <begin position="79"/>
        <end position="97"/>
    </location>
</feature>
<proteinExistence type="inferred from homology"/>
<feature type="domain" description="Fatty acid hydroxylase" evidence="7">
    <location>
        <begin position="85"/>
        <end position="229"/>
    </location>
</feature>
<dbReference type="InterPro" id="IPR050307">
    <property type="entry name" value="Sterol_Desaturase_Related"/>
</dbReference>
<dbReference type="GO" id="GO:0008610">
    <property type="term" value="P:lipid biosynthetic process"/>
    <property type="evidence" value="ECO:0007669"/>
    <property type="project" value="InterPro"/>
</dbReference>
<evidence type="ECO:0000259" key="7">
    <source>
        <dbReference type="Pfam" id="PF04116"/>
    </source>
</evidence>
<evidence type="ECO:0000256" key="5">
    <source>
        <dbReference type="ARBA" id="ARBA00023136"/>
    </source>
</evidence>
<dbReference type="InterPro" id="IPR006694">
    <property type="entry name" value="Fatty_acid_hydroxylase"/>
</dbReference>
<name>A0A699YVW6_HAELA</name>
<comment type="caution">
    <text evidence="8">The sequence shown here is derived from an EMBL/GenBank/DDBJ whole genome shotgun (WGS) entry which is preliminary data.</text>
</comment>
<keyword evidence="5 6" id="KW-0472">Membrane</keyword>
<feature type="transmembrane region" description="Helical" evidence="6">
    <location>
        <begin position="135"/>
        <end position="154"/>
    </location>
</feature>
<dbReference type="AlphaFoldDB" id="A0A699YVW6"/>
<evidence type="ECO:0000256" key="6">
    <source>
        <dbReference type="SAM" id="Phobius"/>
    </source>
</evidence>
<evidence type="ECO:0000256" key="3">
    <source>
        <dbReference type="ARBA" id="ARBA00022692"/>
    </source>
</evidence>
<feature type="transmembrane region" description="Helical" evidence="6">
    <location>
        <begin position="44"/>
        <end position="67"/>
    </location>
</feature>
<organism evidence="8 9">
    <name type="scientific">Haematococcus lacustris</name>
    <name type="common">Green alga</name>
    <name type="synonym">Haematococcus pluvialis</name>
    <dbReference type="NCBI Taxonomy" id="44745"/>
    <lineage>
        <taxon>Eukaryota</taxon>
        <taxon>Viridiplantae</taxon>
        <taxon>Chlorophyta</taxon>
        <taxon>core chlorophytes</taxon>
        <taxon>Chlorophyceae</taxon>
        <taxon>CS clade</taxon>
        <taxon>Chlamydomonadales</taxon>
        <taxon>Haematococcaceae</taxon>
        <taxon>Haematococcus</taxon>
    </lineage>
</organism>
<comment type="similarity">
    <text evidence="2">Belongs to the sterol desaturase family.</text>
</comment>
<keyword evidence="3 6" id="KW-0812">Transmembrane</keyword>
<sequence length="306" mass="34982">MMVSATVETLTHRTLKWLEQRGVIERLSPQIPETQHSFQAQTALTFLTSSWFVLLIVMHPAVLSRLLALAKPRFDVLEIAYSCYVGVVAHDLWFFLIHSQLHRIKWLYRWVHITHHRNMGDLNVFGTADMDPFEAVAMVFSFYAATLLWGAYVVGSWNPWAYTALILLEANMNMMGHCGYRQPLWLAMIQSWGICLTPGVAHAKTHYIHHLDPRMNRALYFSWWDRLAGSWRDKHPAIREFTPAEQLEYELRAFRMLAGVMAKWLPPKYTSSTPVAALLKAAKRLAQPAQSLLLLASVASCHAAPA</sequence>